<dbReference type="RefSeq" id="WP_379880652.1">
    <property type="nucleotide sequence ID" value="NZ_JBHTOH010000053.1"/>
</dbReference>
<dbReference type="PROSITE" id="PS50994">
    <property type="entry name" value="INTEGRASE"/>
    <property type="match status" value="1"/>
</dbReference>
<dbReference type="PANTHER" id="PTHR46889:SF5">
    <property type="entry name" value="INTEGRASE PROTEIN"/>
    <property type="match status" value="1"/>
</dbReference>
<dbReference type="Pfam" id="PF13333">
    <property type="entry name" value="rve_2"/>
    <property type="match status" value="1"/>
</dbReference>
<comment type="function">
    <text evidence="1">Involved in the transposition of the insertion sequence.</text>
</comment>
<dbReference type="InterPro" id="IPR025948">
    <property type="entry name" value="HTH-like_dom"/>
</dbReference>
<dbReference type="Pfam" id="PF13276">
    <property type="entry name" value="HTH_21"/>
    <property type="match status" value="1"/>
</dbReference>
<name>A0ABW4BMA9_9LACO</name>
<comment type="caution">
    <text evidence="3">The sequence shown here is derived from an EMBL/GenBank/DDBJ whole genome shotgun (WGS) entry which is preliminary data.</text>
</comment>
<evidence type="ECO:0000313" key="3">
    <source>
        <dbReference type="EMBL" id="MFD1411344.1"/>
    </source>
</evidence>
<dbReference type="InterPro" id="IPR050900">
    <property type="entry name" value="Transposase_IS3/IS150/IS904"/>
</dbReference>
<dbReference type="NCBIfam" id="NF033516">
    <property type="entry name" value="transpos_IS3"/>
    <property type="match status" value="1"/>
</dbReference>
<accession>A0ABW4BMA9</accession>
<protein>
    <submittedName>
        <fullName evidence="3">IS3 family transposase</fullName>
    </submittedName>
</protein>
<keyword evidence="4" id="KW-1185">Reference proteome</keyword>
<evidence type="ECO:0000313" key="4">
    <source>
        <dbReference type="Proteomes" id="UP001597191"/>
    </source>
</evidence>
<evidence type="ECO:0000256" key="1">
    <source>
        <dbReference type="ARBA" id="ARBA00002286"/>
    </source>
</evidence>
<dbReference type="Proteomes" id="UP001597191">
    <property type="component" value="Unassembled WGS sequence"/>
</dbReference>
<dbReference type="PANTHER" id="PTHR46889">
    <property type="entry name" value="TRANSPOSASE INSF FOR INSERTION SEQUENCE IS3B-RELATED"/>
    <property type="match status" value="1"/>
</dbReference>
<dbReference type="Pfam" id="PF00665">
    <property type="entry name" value="rve"/>
    <property type="match status" value="1"/>
</dbReference>
<proteinExistence type="predicted"/>
<reference evidence="4" key="1">
    <citation type="journal article" date="2019" name="Int. J. Syst. Evol. Microbiol.">
        <title>The Global Catalogue of Microorganisms (GCM) 10K type strain sequencing project: providing services to taxonomists for standard genome sequencing and annotation.</title>
        <authorList>
            <consortium name="The Broad Institute Genomics Platform"/>
            <consortium name="The Broad Institute Genome Sequencing Center for Infectious Disease"/>
            <person name="Wu L."/>
            <person name="Ma J."/>
        </authorList>
    </citation>
    <scope>NUCLEOTIDE SEQUENCE [LARGE SCALE GENOMIC DNA]</scope>
    <source>
        <strain evidence="4">CCM 8937</strain>
    </source>
</reference>
<evidence type="ECO:0000259" key="2">
    <source>
        <dbReference type="PROSITE" id="PS50994"/>
    </source>
</evidence>
<dbReference type="SUPFAM" id="SSF53098">
    <property type="entry name" value="Ribonuclease H-like"/>
    <property type="match status" value="1"/>
</dbReference>
<organism evidence="3 4">
    <name type="scientific">Lapidilactobacillus gannanensis</name>
    <dbReference type="NCBI Taxonomy" id="2486002"/>
    <lineage>
        <taxon>Bacteria</taxon>
        <taxon>Bacillati</taxon>
        <taxon>Bacillota</taxon>
        <taxon>Bacilli</taxon>
        <taxon>Lactobacillales</taxon>
        <taxon>Lactobacillaceae</taxon>
        <taxon>Lapidilactobacillus</taxon>
    </lineage>
</organism>
<dbReference type="Gene3D" id="3.30.420.10">
    <property type="entry name" value="Ribonuclease H-like superfamily/Ribonuclease H"/>
    <property type="match status" value="1"/>
</dbReference>
<sequence>MGDILKAIDLKKATYHDERKRIYTTHDKYAKVKAEILRISNRGMCNGRYTYGYRRVSNELEKLGIHFSGEVIRRLMDQLKVKVSIYNCHSNGKYSSYRGSVGKIAENIIHQKFDESDPYKVLHTDVTQVKLQNHKWAYVSAITDEATKEVLALQISESPNQKLITETLDQLIRKLPQGAKPIIHSDQGWHYQLNYYRRYLNDNEFIQSMSRKGNCHDNAPIESFFHIYKTECFCGLPMCKNIEEFKQITNNYVEWFNNTRISMKTKGMSPIEYRQHTLIA</sequence>
<gene>
    <name evidence="3" type="ORF">ACFQ4R_07050</name>
</gene>
<dbReference type="InterPro" id="IPR012337">
    <property type="entry name" value="RNaseH-like_sf"/>
</dbReference>
<dbReference type="InterPro" id="IPR001584">
    <property type="entry name" value="Integrase_cat-core"/>
</dbReference>
<dbReference type="InterPro" id="IPR036397">
    <property type="entry name" value="RNaseH_sf"/>
</dbReference>
<dbReference type="EMBL" id="JBHTOH010000053">
    <property type="protein sequence ID" value="MFD1411344.1"/>
    <property type="molecule type" value="Genomic_DNA"/>
</dbReference>
<feature type="domain" description="Integrase catalytic" evidence="2">
    <location>
        <begin position="114"/>
        <end position="278"/>
    </location>
</feature>
<dbReference type="InterPro" id="IPR048020">
    <property type="entry name" value="Transpos_IS3"/>
</dbReference>